<organism evidence="1 2">
    <name type="scientific">Rhizocola hellebori</name>
    <dbReference type="NCBI Taxonomy" id="1392758"/>
    <lineage>
        <taxon>Bacteria</taxon>
        <taxon>Bacillati</taxon>
        <taxon>Actinomycetota</taxon>
        <taxon>Actinomycetes</taxon>
        <taxon>Micromonosporales</taxon>
        <taxon>Micromonosporaceae</taxon>
        <taxon>Rhizocola</taxon>
    </lineage>
</organism>
<evidence type="ECO:0000313" key="2">
    <source>
        <dbReference type="Proteomes" id="UP000612899"/>
    </source>
</evidence>
<evidence type="ECO:0000313" key="1">
    <source>
        <dbReference type="EMBL" id="GIH06907.1"/>
    </source>
</evidence>
<sequence>MNRRSIAIVVAVAAIAAIVAVVLTRGGKPPVADISADRSNVFGHPALTATPPLPTGAAAASAADFARDPCAVATVDELGLALAKPFHVLSGTLLRRDRPPERTSGGCGYGYLADGTDTAETYHRVVITVKQVAQGGAKLLADCLAGASAFPHGRADVGDEACLDKGSVLVVKLGVNHYTVAVAATPVRANRTDEETELAPLIHAAAALLVTRLPSK</sequence>
<gene>
    <name evidence="1" type="ORF">Rhe02_49740</name>
</gene>
<dbReference type="AlphaFoldDB" id="A0A8J3QBX6"/>
<dbReference type="EMBL" id="BONY01000031">
    <property type="protein sequence ID" value="GIH06907.1"/>
    <property type="molecule type" value="Genomic_DNA"/>
</dbReference>
<dbReference type="RefSeq" id="WP_203910716.1">
    <property type="nucleotide sequence ID" value="NZ_BONY01000031.1"/>
</dbReference>
<proteinExistence type="predicted"/>
<accession>A0A8J3QBX6</accession>
<evidence type="ECO:0008006" key="3">
    <source>
        <dbReference type="Google" id="ProtNLM"/>
    </source>
</evidence>
<comment type="caution">
    <text evidence="1">The sequence shown here is derived from an EMBL/GenBank/DDBJ whole genome shotgun (WGS) entry which is preliminary data.</text>
</comment>
<name>A0A8J3QBX6_9ACTN</name>
<reference evidence="1" key="1">
    <citation type="submission" date="2021-01" db="EMBL/GenBank/DDBJ databases">
        <title>Whole genome shotgun sequence of Rhizocola hellebori NBRC 109834.</title>
        <authorList>
            <person name="Komaki H."/>
            <person name="Tamura T."/>
        </authorList>
    </citation>
    <scope>NUCLEOTIDE SEQUENCE</scope>
    <source>
        <strain evidence="1">NBRC 109834</strain>
    </source>
</reference>
<dbReference type="Proteomes" id="UP000612899">
    <property type="component" value="Unassembled WGS sequence"/>
</dbReference>
<protein>
    <recommendedName>
        <fullName evidence="3">DUF3558 domain-containing protein</fullName>
    </recommendedName>
</protein>
<keyword evidence="2" id="KW-1185">Reference proteome</keyword>